<keyword evidence="4" id="KW-1185">Reference proteome</keyword>
<dbReference type="Proteomes" id="UP000562027">
    <property type="component" value="Unassembled WGS sequence"/>
</dbReference>
<accession>A0A840L8V1</accession>
<dbReference type="AlphaFoldDB" id="A0A840L8V1"/>
<evidence type="ECO:0000313" key="3">
    <source>
        <dbReference type="EMBL" id="MBB4841797.1"/>
    </source>
</evidence>
<keyword evidence="1" id="KW-0732">Signal</keyword>
<gene>
    <name evidence="3" type="ORF">HNP55_000292</name>
</gene>
<reference evidence="3 4" key="1">
    <citation type="submission" date="2020-08" db="EMBL/GenBank/DDBJ databases">
        <title>Functional genomics of gut bacteria from endangered species of beetles.</title>
        <authorList>
            <person name="Carlos-Shanley C."/>
        </authorList>
    </citation>
    <scope>NUCLEOTIDE SEQUENCE [LARGE SCALE GENOMIC DNA]</scope>
    <source>
        <strain evidence="3 4">S00239</strain>
    </source>
</reference>
<dbReference type="NCBIfam" id="TIGR02595">
    <property type="entry name" value="PEP_CTERM"/>
    <property type="match status" value="1"/>
</dbReference>
<feature type="signal peptide" evidence="1">
    <location>
        <begin position="1"/>
        <end position="23"/>
    </location>
</feature>
<feature type="chain" id="PRO_5032747503" description="Ice-binding protein C-terminal domain-containing protein" evidence="1">
    <location>
        <begin position="24"/>
        <end position="244"/>
    </location>
</feature>
<dbReference type="Gene3D" id="2.60.120.260">
    <property type="entry name" value="Galactose-binding domain-like"/>
    <property type="match status" value="1"/>
</dbReference>
<proteinExistence type="predicted"/>
<dbReference type="Pfam" id="PF07589">
    <property type="entry name" value="PEP-CTERM"/>
    <property type="match status" value="1"/>
</dbReference>
<evidence type="ECO:0000256" key="1">
    <source>
        <dbReference type="SAM" id="SignalP"/>
    </source>
</evidence>
<feature type="domain" description="Ice-binding protein C-terminal" evidence="2">
    <location>
        <begin position="218"/>
        <end position="241"/>
    </location>
</feature>
<dbReference type="RefSeq" id="WP_184295439.1">
    <property type="nucleotide sequence ID" value="NZ_JACHLP010000001.1"/>
</dbReference>
<evidence type="ECO:0000259" key="2">
    <source>
        <dbReference type="Pfam" id="PF07589"/>
    </source>
</evidence>
<sequence length="244" mass="25055">MKGLRPSLLALAASVLCSVSAAAATNLVSNGDFEAGLAGRAQPVAWNVTPLSLGSMSGGVGSSPGAAASNAVLQLGGGWTVATDPGPSPAGGKFYWLDSDPKFSGTLWQNLSGLQVGKSYELSFYQAAGISQDYYQYINQPFDQNWTVSFGSASRASDVMTVGTNYTGRNPPTTAWQKQTMVFTASATSQVLGFLANGPAGLPPIAMLDGVSVHAVTAVPEPASLVLLGLGLGVLMVARRRAKP</sequence>
<evidence type="ECO:0000313" key="4">
    <source>
        <dbReference type="Proteomes" id="UP000562027"/>
    </source>
</evidence>
<protein>
    <recommendedName>
        <fullName evidence="2">Ice-binding protein C-terminal domain-containing protein</fullName>
    </recommendedName>
</protein>
<name>A0A840L8V1_9BURK</name>
<organism evidence="3 4">
    <name type="scientific">Roseateles oligotrophus</name>
    <dbReference type="NCBI Taxonomy" id="1769250"/>
    <lineage>
        <taxon>Bacteria</taxon>
        <taxon>Pseudomonadati</taxon>
        <taxon>Pseudomonadota</taxon>
        <taxon>Betaproteobacteria</taxon>
        <taxon>Burkholderiales</taxon>
        <taxon>Sphaerotilaceae</taxon>
        <taxon>Roseateles</taxon>
    </lineage>
</organism>
<dbReference type="EMBL" id="JACHLP010000001">
    <property type="protein sequence ID" value="MBB4841797.1"/>
    <property type="molecule type" value="Genomic_DNA"/>
</dbReference>
<comment type="caution">
    <text evidence="3">The sequence shown here is derived from an EMBL/GenBank/DDBJ whole genome shotgun (WGS) entry which is preliminary data.</text>
</comment>
<dbReference type="InterPro" id="IPR013424">
    <property type="entry name" value="Ice-binding_C"/>
</dbReference>